<evidence type="ECO:0000256" key="2">
    <source>
        <dbReference type="ARBA" id="ARBA00022448"/>
    </source>
</evidence>
<keyword evidence="10 12" id="KW-0472">Membrane</keyword>
<dbReference type="InterPro" id="IPR036095">
    <property type="entry name" value="PTS_EIIB-like_sf"/>
</dbReference>
<keyword evidence="6 15" id="KW-0808">Transferase</keyword>
<evidence type="ECO:0000256" key="4">
    <source>
        <dbReference type="ARBA" id="ARBA00022553"/>
    </source>
</evidence>
<dbReference type="InterPro" id="IPR013011">
    <property type="entry name" value="PTS_EIIB_2"/>
</dbReference>
<feature type="transmembrane region" description="Helical" evidence="12">
    <location>
        <begin position="442"/>
        <end position="463"/>
    </location>
</feature>
<dbReference type="RefSeq" id="WP_003211208.1">
    <property type="nucleotide sequence ID" value="NZ_CP046130.1"/>
</dbReference>
<proteinExistence type="predicted"/>
<evidence type="ECO:0000259" key="13">
    <source>
        <dbReference type="PROSITE" id="PS51099"/>
    </source>
</evidence>
<dbReference type="GO" id="GO:0009401">
    <property type="term" value="P:phosphoenolpyruvate-dependent sugar phosphotransferase system"/>
    <property type="evidence" value="ECO:0007669"/>
    <property type="project" value="UniProtKB-KW"/>
</dbReference>
<keyword evidence="5" id="KW-0762">Sugar transport</keyword>
<evidence type="ECO:0000256" key="1">
    <source>
        <dbReference type="ARBA" id="ARBA00004429"/>
    </source>
</evidence>
<dbReference type="GO" id="GO:0090563">
    <property type="term" value="F:protein-phosphocysteine-sugar phosphotransferase activity"/>
    <property type="evidence" value="ECO:0007669"/>
    <property type="project" value="TreeGrafter"/>
</dbReference>
<feature type="region of interest" description="Disordered" evidence="11">
    <location>
        <begin position="109"/>
        <end position="128"/>
    </location>
</feature>
<keyword evidence="2" id="KW-0813">Transport</keyword>
<dbReference type="InterPro" id="IPR050864">
    <property type="entry name" value="Bacterial_PTS_Sugar_Transport"/>
</dbReference>
<dbReference type="PROSITE" id="PS51099">
    <property type="entry name" value="PTS_EIIB_TYPE_2"/>
    <property type="match status" value="1"/>
</dbReference>
<organism evidence="15 16">
    <name type="scientific">Bacillus pumilus</name>
    <name type="common">Bacillus mesentericus</name>
    <dbReference type="NCBI Taxonomy" id="1408"/>
    <lineage>
        <taxon>Bacteria</taxon>
        <taxon>Bacillati</taxon>
        <taxon>Bacillota</taxon>
        <taxon>Bacilli</taxon>
        <taxon>Bacillales</taxon>
        <taxon>Bacillaceae</taxon>
        <taxon>Bacillus</taxon>
    </lineage>
</organism>
<reference evidence="15 16" key="1">
    <citation type="submission" date="2014-12" db="EMBL/GenBank/DDBJ databases">
        <title>Draft Genome Sequences of Five Spore-Forming Food Isolates of Bacillus pumilus.</title>
        <authorList>
            <person name="de Jong A."/>
            <person name="van Heel A.J."/>
            <person name="Montalban-Lopez M."/>
            <person name="Krawczyk A.O."/>
            <person name="Berendsen E.M."/>
            <person name="Wells-Bennik M."/>
            <person name="Kuipers O.P."/>
        </authorList>
    </citation>
    <scope>NUCLEOTIDE SEQUENCE [LARGE SCALE GENOMIC DNA]</scope>
    <source>
        <strain evidence="15 16">B4127</strain>
    </source>
</reference>
<keyword evidence="7" id="KW-0598">Phosphotransferase system</keyword>
<comment type="subcellular location">
    <subcellularLocation>
        <location evidence="1">Cell inner membrane</location>
        <topology evidence="1">Multi-pass membrane protein</topology>
    </subcellularLocation>
</comment>
<sequence length="472" mass="49461">MSRKKIVAATGCPTGIAHTFMAAEALKIAAEQLGVDIKVETHGQVGIENALTDQDILEADGVIVAADKDVNTDRFHGKPLIEVPVAKGIRTPNELIQGIINGEAPVHQVKGRATGTEKTSASSSPAQQKSANKWIHTIYKHLMNGVSHMLPFVVGGGVLIALSFLFGIYSADPQHETYHPFAAYLKSIGGLGFSLMVPILAAFIADSIARRPGMVVGFIGGLLANDGGAGFLGGIIAGFAAGYIIVLLQFLLQKLPASLDGLKSIFIYPVIGIFLIGAVMTPLLVPITGLNNSLMDFLSAVQSTNPLLLGLIVGAMCGFDMGGPFNKAAYVTGTALLAEGNLYFMAGVSAACITPPLIIAIATTIFRKHFTPQERNAGAINYILGATHITEGAIPFAAKNPIVVLPIIMFGSAISAILTYLFGVQVPAPHGGFLVLPVVTGAFQWVLSILIGSLVGAILYGLYRKKIDKPAV</sequence>
<accession>A0AB34QS08</accession>
<feature type="transmembrane region" description="Helical" evidence="12">
    <location>
        <begin position="265"/>
        <end position="285"/>
    </location>
</feature>
<dbReference type="FunFam" id="3.40.50.2300:FF:000014">
    <property type="entry name" value="PTS system fructose-like transporter subunit IIB"/>
    <property type="match status" value="1"/>
</dbReference>
<dbReference type="Pfam" id="PF02302">
    <property type="entry name" value="PTS_IIB"/>
    <property type="match status" value="1"/>
</dbReference>
<dbReference type="InterPro" id="IPR003501">
    <property type="entry name" value="PTS_EIIB_2/3"/>
</dbReference>
<feature type="domain" description="PTS EIIB type-2" evidence="13">
    <location>
        <begin position="4"/>
        <end position="101"/>
    </location>
</feature>
<feature type="transmembrane region" description="Helical" evidence="12">
    <location>
        <begin position="402"/>
        <end position="422"/>
    </location>
</feature>
<dbReference type="NCBIfam" id="TIGR00829">
    <property type="entry name" value="FRU"/>
    <property type="match status" value="1"/>
</dbReference>
<dbReference type="AlphaFoldDB" id="A0AB34QS08"/>
<evidence type="ECO:0000256" key="3">
    <source>
        <dbReference type="ARBA" id="ARBA00022475"/>
    </source>
</evidence>
<feature type="transmembrane region" description="Helical" evidence="12">
    <location>
        <begin position="215"/>
        <end position="245"/>
    </location>
</feature>
<keyword evidence="9 12" id="KW-1133">Transmembrane helix</keyword>
<dbReference type="GO" id="GO:0005886">
    <property type="term" value="C:plasma membrane"/>
    <property type="evidence" value="ECO:0007669"/>
    <property type="project" value="UniProtKB-SubCell"/>
</dbReference>
<dbReference type="GO" id="GO:0005351">
    <property type="term" value="F:carbohydrate:proton symporter activity"/>
    <property type="evidence" value="ECO:0007669"/>
    <property type="project" value="InterPro"/>
</dbReference>
<dbReference type="InterPro" id="IPR003353">
    <property type="entry name" value="PTS_IIB_fruc"/>
</dbReference>
<dbReference type="GO" id="GO:0022877">
    <property type="term" value="F:protein-N(PI)-phosphohistidine-fructose phosphotransferase system transporter activity"/>
    <property type="evidence" value="ECO:0007669"/>
    <property type="project" value="InterPro"/>
</dbReference>
<keyword evidence="4" id="KW-0597">Phosphoprotein</keyword>
<evidence type="ECO:0000256" key="7">
    <source>
        <dbReference type="ARBA" id="ARBA00022683"/>
    </source>
</evidence>
<evidence type="ECO:0000256" key="6">
    <source>
        <dbReference type="ARBA" id="ARBA00022679"/>
    </source>
</evidence>
<feature type="transmembrane region" description="Helical" evidence="12">
    <location>
        <begin position="297"/>
        <end position="322"/>
    </location>
</feature>
<evidence type="ECO:0000313" key="15">
    <source>
        <dbReference type="EMBL" id="KIL14038.1"/>
    </source>
</evidence>
<dbReference type="NCBIfam" id="TIGR01427">
    <property type="entry name" value="PTS_IIC_fructo"/>
    <property type="match status" value="1"/>
</dbReference>
<name>A0AB34QS08_BACPU</name>
<evidence type="ECO:0000256" key="8">
    <source>
        <dbReference type="ARBA" id="ARBA00022692"/>
    </source>
</evidence>
<evidence type="ECO:0000256" key="5">
    <source>
        <dbReference type="ARBA" id="ARBA00022597"/>
    </source>
</evidence>
<dbReference type="Proteomes" id="UP000031978">
    <property type="component" value="Unassembled WGS sequence"/>
</dbReference>
<feature type="transmembrane region" description="Helical" evidence="12">
    <location>
        <begin position="342"/>
        <end position="366"/>
    </location>
</feature>
<dbReference type="EMBL" id="JXCL01000037">
    <property type="protein sequence ID" value="KIL14038.1"/>
    <property type="molecule type" value="Genomic_DNA"/>
</dbReference>
<feature type="transmembrane region" description="Helical" evidence="12">
    <location>
        <begin position="181"/>
        <end position="203"/>
    </location>
</feature>
<dbReference type="PROSITE" id="PS51104">
    <property type="entry name" value="PTS_EIIC_TYPE_2"/>
    <property type="match status" value="1"/>
</dbReference>
<dbReference type="CDD" id="cd05569">
    <property type="entry name" value="PTS_IIB_fructose"/>
    <property type="match status" value="1"/>
</dbReference>
<dbReference type="EC" id="2.7.1.69" evidence="15"/>
<dbReference type="InterPro" id="IPR006327">
    <property type="entry name" value="PTS_IIC_fruc"/>
</dbReference>
<protein>
    <submittedName>
        <fullName evidence="15">PTS system, mannose-specific IIB component</fullName>
        <ecNumber evidence="15">2.7.1.69</ecNumber>
    </submittedName>
</protein>
<dbReference type="Gene3D" id="3.40.50.2300">
    <property type="match status" value="1"/>
</dbReference>
<evidence type="ECO:0000256" key="10">
    <source>
        <dbReference type="ARBA" id="ARBA00023136"/>
    </source>
</evidence>
<feature type="transmembrane region" description="Helical" evidence="12">
    <location>
        <begin position="149"/>
        <end position="169"/>
    </location>
</feature>
<feature type="domain" description="PTS EIIC type-2" evidence="14">
    <location>
        <begin position="138"/>
        <end position="471"/>
    </location>
</feature>
<keyword evidence="8 12" id="KW-0812">Transmembrane</keyword>
<evidence type="ECO:0000313" key="16">
    <source>
        <dbReference type="Proteomes" id="UP000031978"/>
    </source>
</evidence>
<gene>
    <name evidence="15" type="ORF">B4127_1997</name>
</gene>
<evidence type="ECO:0000256" key="9">
    <source>
        <dbReference type="ARBA" id="ARBA00022989"/>
    </source>
</evidence>
<evidence type="ECO:0000259" key="14">
    <source>
        <dbReference type="PROSITE" id="PS51104"/>
    </source>
</evidence>
<dbReference type="InterPro" id="IPR013014">
    <property type="entry name" value="PTS_EIIC_2"/>
</dbReference>
<comment type="caution">
    <text evidence="15">The sequence shown here is derived from an EMBL/GenBank/DDBJ whole genome shotgun (WGS) entry which is preliminary data.</text>
</comment>
<keyword evidence="3" id="KW-1003">Cell membrane</keyword>
<dbReference type="PANTHER" id="PTHR30505">
    <property type="entry name" value="FRUCTOSE-LIKE PERMEASE"/>
    <property type="match status" value="1"/>
</dbReference>
<dbReference type="PANTHER" id="PTHR30505:SF28">
    <property type="entry name" value="PTS SYSTEM 2-O-ALPHA-MANNOSYL-D-GLYCERATE-SPECIFIC EIIABC COMPONENT"/>
    <property type="match status" value="1"/>
</dbReference>
<evidence type="ECO:0000256" key="11">
    <source>
        <dbReference type="SAM" id="MobiDB-lite"/>
    </source>
</evidence>
<evidence type="ECO:0000256" key="12">
    <source>
        <dbReference type="SAM" id="Phobius"/>
    </source>
</evidence>
<dbReference type="SUPFAM" id="SSF52794">
    <property type="entry name" value="PTS system IIB component-like"/>
    <property type="match status" value="1"/>
</dbReference>